<accession>A0A2N9J965</accession>
<organism evidence="2">
    <name type="scientific">Fagus sylvatica</name>
    <name type="common">Beechnut</name>
    <dbReference type="NCBI Taxonomy" id="28930"/>
    <lineage>
        <taxon>Eukaryota</taxon>
        <taxon>Viridiplantae</taxon>
        <taxon>Streptophyta</taxon>
        <taxon>Embryophyta</taxon>
        <taxon>Tracheophyta</taxon>
        <taxon>Spermatophyta</taxon>
        <taxon>Magnoliopsida</taxon>
        <taxon>eudicotyledons</taxon>
        <taxon>Gunneridae</taxon>
        <taxon>Pentapetalae</taxon>
        <taxon>rosids</taxon>
        <taxon>fabids</taxon>
        <taxon>Fagales</taxon>
        <taxon>Fagaceae</taxon>
        <taxon>Fagus</taxon>
    </lineage>
</organism>
<dbReference type="AlphaFoldDB" id="A0A2N9J965"/>
<dbReference type="EMBL" id="OIVN01006438">
    <property type="protein sequence ID" value="SPD33145.1"/>
    <property type="molecule type" value="Genomic_DNA"/>
</dbReference>
<protein>
    <submittedName>
        <fullName evidence="2">Uncharacterized protein</fullName>
    </submittedName>
</protein>
<sequence>MYSELNAREPATLSLNQEWVIQISRALEEGLEDEDNIEGVPVSIFSVPKTLLSLKPEVYIPQLVALGPYHHHRLELLEMERYKLTSAIRVQKKLLQIKFRDLVNHIAESDSSLRACYHRFLEFDQETLAWIFAIDTSFLLEYLQTYSTKSEGSLMRISSKMAYLIDYTLRKTSHHAVLRDIIMLENQIPIFLLREVHSFYQLDEDHDQNKGAISNLISSAESVAEEVESVSHENKDESPLIEEISIPSVTQLHKIGVKFRPSKGGLGTINFEKSSGTFYLPVINLDGNSEVVLRNLVAYEACIAPEVMIFTRYTELMNGIIDTEEDVRILREAGIILNRLKSDEEVAMLWNGMTKSVRVTKVPILDKAIEAANACYSECWRFRMNGFMKKYIFGSWPCLTFLAANLLILLSTMEAVCSMYNCSKLVGHPMKVLHFLLLSSA</sequence>
<keyword evidence="1" id="KW-0472">Membrane</keyword>
<dbReference type="PANTHER" id="PTHR31170">
    <property type="entry name" value="BNAC04G53230D PROTEIN"/>
    <property type="match status" value="1"/>
</dbReference>
<evidence type="ECO:0000256" key="1">
    <source>
        <dbReference type="SAM" id="Phobius"/>
    </source>
</evidence>
<name>A0A2N9J965_FAGSY</name>
<proteinExistence type="predicted"/>
<gene>
    <name evidence="2" type="ORF">FSB_LOCUS61027</name>
</gene>
<keyword evidence="1" id="KW-0812">Transmembrane</keyword>
<dbReference type="PANTHER" id="PTHR31170:SF25">
    <property type="entry name" value="BNAA09G04570D PROTEIN"/>
    <property type="match status" value="1"/>
</dbReference>
<dbReference type="Pfam" id="PF03140">
    <property type="entry name" value="DUF247"/>
    <property type="match status" value="1"/>
</dbReference>
<reference evidence="2" key="1">
    <citation type="submission" date="2018-02" db="EMBL/GenBank/DDBJ databases">
        <authorList>
            <person name="Cohen D.B."/>
            <person name="Kent A.D."/>
        </authorList>
    </citation>
    <scope>NUCLEOTIDE SEQUENCE</scope>
</reference>
<feature type="transmembrane region" description="Helical" evidence="1">
    <location>
        <begin position="391"/>
        <end position="413"/>
    </location>
</feature>
<keyword evidence="1" id="KW-1133">Transmembrane helix</keyword>
<evidence type="ECO:0000313" key="2">
    <source>
        <dbReference type="EMBL" id="SPD33145.1"/>
    </source>
</evidence>
<dbReference type="InterPro" id="IPR004158">
    <property type="entry name" value="DUF247_pln"/>
</dbReference>